<evidence type="ECO:0000256" key="3">
    <source>
        <dbReference type="ARBA" id="ARBA00023180"/>
    </source>
</evidence>
<dbReference type="AlphaFoldDB" id="A0ABC8M816"/>
<gene>
    <name evidence="4" type="ORF">ERUC_LOCUS44802</name>
</gene>
<evidence type="ECO:0000256" key="1">
    <source>
        <dbReference type="ARBA" id="ARBA00005507"/>
    </source>
</evidence>
<organism evidence="4 5">
    <name type="scientific">Eruca vesicaria subsp. sativa</name>
    <name type="common">Garden rocket</name>
    <name type="synonym">Eruca sativa</name>
    <dbReference type="NCBI Taxonomy" id="29727"/>
    <lineage>
        <taxon>Eukaryota</taxon>
        <taxon>Viridiplantae</taxon>
        <taxon>Streptophyta</taxon>
        <taxon>Embryophyta</taxon>
        <taxon>Tracheophyta</taxon>
        <taxon>Spermatophyta</taxon>
        <taxon>Magnoliopsida</taxon>
        <taxon>eudicotyledons</taxon>
        <taxon>Gunneridae</taxon>
        <taxon>Pentapetalae</taxon>
        <taxon>rosids</taxon>
        <taxon>malvids</taxon>
        <taxon>Brassicales</taxon>
        <taxon>Brassicaceae</taxon>
        <taxon>Brassiceae</taxon>
        <taxon>Eruca</taxon>
    </lineage>
</organism>
<dbReference type="Pfam" id="PF04833">
    <property type="entry name" value="COBRA"/>
    <property type="match status" value="1"/>
</dbReference>
<evidence type="ECO:0000256" key="2">
    <source>
        <dbReference type="ARBA" id="ARBA00022729"/>
    </source>
</evidence>
<proteinExistence type="inferred from homology"/>
<reference evidence="4 5" key="1">
    <citation type="submission" date="2022-03" db="EMBL/GenBank/DDBJ databases">
        <authorList>
            <person name="Macdonald S."/>
            <person name="Ahmed S."/>
            <person name="Newling K."/>
        </authorList>
    </citation>
    <scope>NUCLEOTIDE SEQUENCE [LARGE SCALE GENOMIC DNA]</scope>
</reference>
<comment type="similarity">
    <text evidence="1">Belongs to the COBRA family.</text>
</comment>
<dbReference type="Proteomes" id="UP001642260">
    <property type="component" value="Unassembled WGS sequence"/>
</dbReference>
<keyword evidence="2" id="KW-0732">Signal</keyword>
<sequence length="128" mass="14246">MTNETEGSYSANVTISNYVKDHQFEQPWKLALIWVKRETLVSTVGYEGTQHGFVSFGEGDINTYFLNNMTFVDLPRQSNDHNCIGGTVILPRVTKADLAKSSTSFQVSVSHSNRGYHAQLPSDVTLTT</sequence>
<dbReference type="InterPro" id="IPR006918">
    <property type="entry name" value="COBRA_pln"/>
</dbReference>
<accession>A0ABC8M816</accession>
<dbReference type="EMBL" id="CAKOAT010991820">
    <property type="protein sequence ID" value="CAH8392319.1"/>
    <property type="molecule type" value="Genomic_DNA"/>
</dbReference>
<comment type="caution">
    <text evidence="4">The sequence shown here is derived from an EMBL/GenBank/DDBJ whole genome shotgun (WGS) entry which is preliminary data.</text>
</comment>
<name>A0ABC8M816_ERUVS</name>
<keyword evidence="3" id="KW-0325">Glycoprotein</keyword>
<evidence type="ECO:0000313" key="5">
    <source>
        <dbReference type="Proteomes" id="UP001642260"/>
    </source>
</evidence>
<evidence type="ECO:0000313" key="4">
    <source>
        <dbReference type="EMBL" id="CAH8392319.1"/>
    </source>
</evidence>
<protein>
    <submittedName>
        <fullName evidence="4">Uncharacterized protein</fullName>
    </submittedName>
</protein>
<keyword evidence="5" id="KW-1185">Reference proteome</keyword>